<feature type="transmembrane region" description="Helical" evidence="1">
    <location>
        <begin position="21"/>
        <end position="41"/>
    </location>
</feature>
<gene>
    <name evidence="2" type="ORF">Amme_017_015</name>
</gene>
<feature type="transmembrane region" description="Helical" evidence="1">
    <location>
        <begin position="95"/>
        <end position="114"/>
    </location>
</feature>
<feature type="transmembrane region" description="Helical" evidence="1">
    <location>
        <begin position="72"/>
        <end position="89"/>
    </location>
</feature>
<feature type="transmembrane region" description="Helical" evidence="1">
    <location>
        <begin position="519"/>
        <end position="538"/>
    </location>
</feature>
<feature type="transmembrane region" description="Helical" evidence="1">
    <location>
        <begin position="403"/>
        <end position="427"/>
    </location>
</feature>
<dbReference type="InterPro" id="IPR006726">
    <property type="entry name" value="PHBA_efflux_AaeB/fusaric-R"/>
</dbReference>
<feature type="transmembrane region" description="Helical" evidence="1">
    <location>
        <begin position="439"/>
        <end position="458"/>
    </location>
</feature>
<dbReference type="GO" id="GO:0005886">
    <property type="term" value="C:plasma membrane"/>
    <property type="evidence" value="ECO:0007669"/>
    <property type="project" value="InterPro"/>
</dbReference>
<name>A0A023D2I2_ACIMT</name>
<feature type="transmembrane region" description="Helical" evidence="1">
    <location>
        <begin position="464"/>
        <end position="481"/>
    </location>
</feature>
<dbReference type="Proteomes" id="UP000019760">
    <property type="component" value="Unassembled WGS sequence"/>
</dbReference>
<evidence type="ECO:0000313" key="3">
    <source>
        <dbReference type="Proteomes" id="UP000019760"/>
    </source>
</evidence>
<proteinExistence type="predicted"/>
<keyword evidence="1" id="KW-0812">Transmembrane</keyword>
<evidence type="ECO:0000256" key="1">
    <source>
        <dbReference type="SAM" id="Phobius"/>
    </source>
</evidence>
<dbReference type="EMBL" id="BAND01000017">
    <property type="protein sequence ID" value="GAJ28274.1"/>
    <property type="molecule type" value="Genomic_DNA"/>
</dbReference>
<feature type="transmembrane region" description="Helical" evidence="1">
    <location>
        <begin position="143"/>
        <end position="165"/>
    </location>
</feature>
<reference evidence="2 3" key="2">
    <citation type="journal article" date="2014" name="FEMS Microbiol. Lett.">
        <title>Draft genomic DNA sequence of the facultatively methylotrophic bacterium Acidomonas methanolica type strain MB58.</title>
        <authorList>
            <person name="Higashiura N."/>
            <person name="Hadano H."/>
            <person name="Hirakawa H."/>
            <person name="Matsutani M."/>
            <person name="Takabe S."/>
            <person name="Matsushita K."/>
            <person name="Azuma Y."/>
        </authorList>
    </citation>
    <scope>NUCLEOTIDE SEQUENCE [LARGE SCALE GENOMIC DNA]</scope>
    <source>
        <strain evidence="2 3">MB58</strain>
    </source>
</reference>
<dbReference type="RefSeq" id="WP_239641564.1">
    <property type="nucleotide sequence ID" value="NZ_BAND01000017.1"/>
</dbReference>
<sequence>MQRLLAPFSDDARWRDLLTRAGFSARSLASIGLALAASFALQLSSPMSSVTTVMIVANPTVGALVSKSIWRVFGTIIGGVIGVAIMALFAQSPPLYFLALGLVVGLACMVATFLRLFRAYAAVLTGYTIILISTPSFADPDTIFISALSRLSSLTIGIVVTATVFMMTSQRRPATVLQQIGQAVRAAITQALLFHRAHGAEALNDLPKTTATGATGFRTLSQPIYSGRDKLLAQLGALSAAVEYAAVENADLRHDRRRLHMGLAALGGFVTALHPYWCSLTTPGLPAAPVHEFAATLMAELEALTAHPDWMRDSKPVRERLYAALTALDAMERAYEHPVIRAAIEDTRDAVHQITAAIAQLAPDVTEKDPAWIPPVRMPAYHEWAPALRNGARGCVITWLAGLIWYVTAWTSGPLFLIYVISASSLISTTPSASRSARPMAYGTLLAIPAGCLCHMYFLPQIDGYPLLWLTLCLFLLPGIWVQFSPRYGFYAFGYIVFFCVMLDVANPIRYNDITLLNTWLGFALGCALLAIVFRIVLPPDDRLDAARIVVALGDGIRTLARTRRLDRTAWAAWEGLQIQKVQRMLMRLSFATGPIDRREYSDAGLASVSLGRQIYRLHRLAVDHRLPASSSTVLTNALDAFRFLRRDPVTTARRLEDCALALEALPEADAAHPETRRAIGILEQSTHLIRALPGFFHERGPLQRHPDRPDAFASLTLTPG</sequence>
<keyword evidence="1" id="KW-1133">Transmembrane helix</keyword>
<comment type="caution">
    <text evidence="2">The sequence shown here is derived from an EMBL/GenBank/DDBJ whole genome shotgun (WGS) entry which is preliminary data.</text>
</comment>
<dbReference type="AlphaFoldDB" id="A0A023D2I2"/>
<keyword evidence="3" id="KW-1185">Reference proteome</keyword>
<keyword evidence="1" id="KW-0472">Membrane</keyword>
<dbReference type="Pfam" id="PF04632">
    <property type="entry name" value="FUSC"/>
    <property type="match status" value="1"/>
</dbReference>
<feature type="transmembrane region" description="Helical" evidence="1">
    <location>
        <begin position="119"/>
        <end position="137"/>
    </location>
</feature>
<reference evidence="3" key="1">
    <citation type="journal article" date="2014" name="FEMS Microbiol. Lett.">
        <title>Draft Genomic DNA Sequence of the Facultatively Methylotrophic Bacterium Acidomonas methanolica type strain MB58.</title>
        <authorList>
            <person name="Higashiura N."/>
            <person name="Hadano H."/>
            <person name="Hirakawa H."/>
            <person name="Matsutani M."/>
            <person name="Takabe S."/>
            <person name="Matsushita K."/>
            <person name="Azuma Y."/>
        </authorList>
    </citation>
    <scope>NUCLEOTIDE SEQUENCE [LARGE SCALE GENOMIC DNA]</scope>
    <source>
        <strain evidence="3">MB58</strain>
    </source>
</reference>
<evidence type="ECO:0000313" key="2">
    <source>
        <dbReference type="EMBL" id="GAJ28274.1"/>
    </source>
</evidence>
<dbReference type="GO" id="GO:0022857">
    <property type="term" value="F:transmembrane transporter activity"/>
    <property type="evidence" value="ECO:0007669"/>
    <property type="project" value="InterPro"/>
</dbReference>
<feature type="transmembrane region" description="Helical" evidence="1">
    <location>
        <begin position="47"/>
        <end position="65"/>
    </location>
</feature>
<accession>A0A023D2I2</accession>
<feature type="transmembrane region" description="Helical" evidence="1">
    <location>
        <begin position="488"/>
        <end position="507"/>
    </location>
</feature>
<protein>
    <submittedName>
        <fullName evidence="2">Fusaric acid resistance protein FusB</fullName>
    </submittedName>
</protein>
<organism evidence="2 3">
    <name type="scientific">Acidomonas methanolica NBRC 104435</name>
    <dbReference type="NCBI Taxonomy" id="1231351"/>
    <lineage>
        <taxon>Bacteria</taxon>
        <taxon>Pseudomonadati</taxon>
        <taxon>Pseudomonadota</taxon>
        <taxon>Alphaproteobacteria</taxon>
        <taxon>Acetobacterales</taxon>
        <taxon>Acetobacteraceae</taxon>
        <taxon>Acidomonas</taxon>
    </lineage>
</organism>